<name>A0A1Y0ISC8_9BACL</name>
<dbReference type="SUPFAM" id="SSF82649">
    <property type="entry name" value="SufE/NifU"/>
    <property type="match status" value="1"/>
</dbReference>
<organism evidence="2 3">
    <name type="scientific">Tumebacillus avium</name>
    <dbReference type="NCBI Taxonomy" id="1903704"/>
    <lineage>
        <taxon>Bacteria</taxon>
        <taxon>Bacillati</taxon>
        <taxon>Bacillota</taxon>
        <taxon>Bacilli</taxon>
        <taxon>Bacillales</taxon>
        <taxon>Alicyclobacillaceae</taxon>
        <taxon>Tumebacillus</taxon>
    </lineage>
</organism>
<dbReference type="RefSeq" id="WP_087458765.1">
    <property type="nucleotide sequence ID" value="NZ_CP021434.1"/>
</dbReference>
<dbReference type="AlphaFoldDB" id="A0A1Y0ISC8"/>
<dbReference type="GO" id="GO:0005506">
    <property type="term" value="F:iron ion binding"/>
    <property type="evidence" value="ECO:0007669"/>
    <property type="project" value="InterPro"/>
</dbReference>
<protein>
    <submittedName>
        <fullName evidence="2">Fe-S cluster assembly scaffold protein NifU</fullName>
    </submittedName>
</protein>
<dbReference type="PANTHER" id="PTHR10093">
    <property type="entry name" value="IRON-SULFUR CLUSTER ASSEMBLY ENZYME NIFU HOMOLOG"/>
    <property type="match status" value="1"/>
</dbReference>
<dbReference type="EMBL" id="CP021434">
    <property type="protein sequence ID" value="ARU63421.1"/>
    <property type="molecule type" value="Genomic_DNA"/>
</dbReference>
<dbReference type="Proteomes" id="UP000195437">
    <property type="component" value="Chromosome"/>
</dbReference>
<evidence type="ECO:0000259" key="1">
    <source>
        <dbReference type="Pfam" id="PF01592"/>
    </source>
</evidence>
<evidence type="ECO:0000313" key="3">
    <source>
        <dbReference type="Proteomes" id="UP000195437"/>
    </source>
</evidence>
<feature type="domain" description="NIF system FeS cluster assembly NifU N-terminal" evidence="1">
    <location>
        <begin position="2"/>
        <end position="125"/>
    </location>
</feature>
<keyword evidence="3" id="KW-1185">Reference proteome</keyword>
<proteinExistence type="predicted"/>
<dbReference type="InterPro" id="IPR002871">
    <property type="entry name" value="NIF_FeS_clus_asmbl_NifU_N"/>
</dbReference>
<dbReference type="NCBIfam" id="TIGR03419">
    <property type="entry name" value="NifU_clost"/>
    <property type="match status" value="1"/>
</dbReference>
<dbReference type="Gene3D" id="3.90.1010.10">
    <property type="match status" value="1"/>
</dbReference>
<dbReference type="InterPro" id="IPR017787">
    <property type="entry name" value="NIF_FeS_clus_asmbl_NifU-like"/>
</dbReference>
<dbReference type="CDD" id="cd06664">
    <property type="entry name" value="IscU_like"/>
    <property type="match status" value="1"/>
</dbReference>
<dbReference type="Pfam" id="PF01592">
    <property type="entry name" value="NifU_N"/>
    <property type="match status" value="1"/>
</dbReference>
<dbReference type="GO" id="GO:0016226">
    <property type="term" value="P:iron-sulfur cluster assembly"/>
    <property type="evidence" value="ECO:0007669"/>
    <property type="project" value="InterPro"/>
</dbReference>
<sequence length="141" mass="15448">MMYSDKVIEHFTNPRNVGEIEDASGVGEVGNMKCGDIMKMYLKIDDATNMIEDVTFKTFGCGAAIATSSMSTEMIKGKTISEALELTNRAIADALDGLPPVKMHCSVLAEEALKAALLDYQKKSGKNLGLNEEDFEDWDEE</sequence>
<dbReference type="OrthoDB" id="9804157at2"/>
<dbReference type="GO" id="GO:0051536">
    <property type="term" value="F:iron-sulfur cluster binding"/>
    <property type="evidence" value="ECO:0007669"/>
    <property type="project" value="InterPro"/>
</dbReference>
<gene>
    <name evidence="2" type="ORF">CBW65_22315</name>
</gene>
<reference evidence="3" key="1">
    <citation type="submission" date="2017-05" db="EMBL/GenBank/DDBJ databases">
        <authorList>
            <person name="Sung H."/>
        </authorList>
    </citation>
    <scope>NUCLEOTIDE SEQUENCE [LARGE SCALE GENOMIC DNA]</scope>
    <source>
        <strain evidence="3">AR23208</strain>
    </source>
</reference>
<evidence type="ECO:0000313" key="2">
    <source>
        <dbReference type="EMBL" id="ARU63421.1"/>
    </source>
</evidence>
<accession>A0A1Y0ISC8</accession>
<dbReference type="KEGG" id="tum:CBW65_22315"/>